<gene>
    <name evidence="2" type="ORF">P873_05745</name>
</gene>
<organism evidence="2 3">
    <name type="scientific">Arenimonas composti TR7-09 = DSM 18010</name>
    <dbReference type="NCBI Taxonomy" id="1121013"/>
    <lineage>
        <taxon>Bacteria</taxon>
        <taxon>Pseudomonadati</taxon>
        <taxon>Pseudomonadota</taxon>
        <taxon>Gammaproteobacteria</taxon>
        <taxon>Lysobacterales</taxon>
        <taxon>Lysobacteraceae</taxon>
        <taxon>Arenimonas</taxon>
    </lineage>
</organism>
<dbReference type="OrthoDB" id="1432662at2"/>
<dbReference type="Gene3D" id="2.30.110.10">
    <property type="entry name" value="Electron Transport, Fmn-binding Protein, Chain A"/>
    <property type="match status" value="1"/>
</dbReference>
<dbReference type="AlphaFoldDB" id="A0A091BDA3"/>
<accession>A0A091BDA3</accession>
<dbReference type="eggNOG" id="COG3871">
    <property type="taxonomic scope" value="Bacteria"/>
</dbReference>
<reference evidence="2 3" key="1">
    <citation type="submission" date="2013-09" db="EMBL/GenBank/DDBJ databases">
        <title>Genome sequencing of Arenimonas composti.</title>
        <authorList>
            <person name="Chen F."/>
            <person name="Wang G."/>
        </authorList>
    </citation>
    <scope>NUCLEOTIDE SEQUENCE [LARGE SCALE GENOMIC DNA]</scope>
    <source>
        <strain evidence="2 3">TR7-09</strain>
    </source>
</reference>
<protein>
    <recommendedName>
        <fullName evidence="1">General stress protein FMN-binding split barrel domain-containing protein</fullName>
    </recommendedName>
</protein>
<proteinExistence type="predicted"/>
<name>A0A091BDA3_9GAMM</name>
<evidence type="ECO:0000313" key="3">
    <source>
        <dbReference type="Proteomes" id="UP000029391"/>
    </source>
</evidence>
<dbReference type="STRING" id="1121013.GCA_000426365_02185"/>
<dbReference type="RefSeq" id="WP_026817168.1">
    <property type="nucleotide sequence ID" value="NZ_AUFF01000006.1"/>
</dbReference>
<feature type="domain" description="General stress protein FMN-binding split barrel" evidence="1">
    <location>
        <begin position="9"/>
        <end position="152"/>
    </location>
</feature>
<dbReference type="InterPro" id="IPR038725">
    <property type="entry name" value="YdaG_split_barrel_FMN-bd"/>
</dbReference>
<keyword evidence="3" id="KW-1185">Reference proteome</keyword>
<sequence length="172" mass="18826">MTNRDECLRTLREKIKDHHVAMLVTRSLDGKRLLSRPLGTAEVEFDGDLWFASGRDSEKVREVQADPAVNVTFASEAKNSYVSLSGRASIITDRAKIEELWSPLMKPYFPAGKDDPNLCLIHVEVETAEYWDSPGGLLGSALHFAVAGVTGDAAALSENERVLVKRVGGGNE</sequence>
<dbReference type="PANTHER" id="PTHR34818:SF1">
    <property type="entry name" value="PROTEIN BLI-3"/>
    <property type="match status" value="1"/>
</dbReference>
<dbReference type="InterPro" id="IPR012349">
    <property type="entry name" value="Split_barrel_FMN-bd"/>
</dbReference>
<dbReference type="PANTHER" id="PTHR34818">
    <property type="entry name" value="PROTEIN BLI-3"/>
    <property type="match status" value="1"/>
</dbReference>
<comment type="caution">
    <text evidence="2">The sequence shown here is derived from an EMBL/GenBank/DDBJ whole genome shotgun (WGS) entry which is preliminary data.</text>
</comment>
<dbReference type="Pfam" id="PF16242">
    <property type="entry name" value="Pyrid_ox_like"/>
    <property type="match status" value="1"/>
</dbReference>
<dbReference type="InterPro" id="IPR052917">
    <property type="entry name" value="Stress-Dev_Protein"/>
</dbReference>
<dbReference type="EMBL" id="AWXU01000017">
    <property type="protein sequence ID" value="KFN50663.1"/>
    <property type="molecule type" value="Genomic_DNA"/>
</dbReference>
<evidence type="ECO:0000313" key="2">
    <source>
        <dbReference type="EMBL" id="KFN50663.1"/>
    </source>
</evidence>
<dbReference type="SUPFAM" id="SSF50475">
    <property type="entry name" value="FMN-binding split barrel"/>
    <property type="match status" value="1"/>
</dbReference>
<dbReference type="Proteomes" id="UP000029391">
    <property type="component" value="Unassembled WGS sequence"/>
</dbReference>
<evidence type="ECO:0000259" key="1">
    <source>
        <dbReference type="Pfam" id="PF16242"/>
    </source>
</evidence>